<sequence length="67" mass="7352">MDDPFFVVVLVSVLVVAVILLIGIGGFAKGGRFNRKYSNKLMRLRIVAQLIAVVLIAIYVWTRGFGG</sequence>
<evidence type="ECO:0000313" key="7">
    <source>
        <dbReference type="Proteomes" id="UP000613255"/>
    </source>
</evidence>
<gene>
    <name evidence="6" type="ORF">JAO82_04930</name>
</gene>
<keyword evidence="1 4" id="KW-0812">Transmembrane</keyword>
<dbReference type="PROSITE" id="PS51503">
    <property type="entry name" value="HIG1"/>
    <property type="match status" value="1"/>
</dbReference>
<feature type="transmembrane region" description="Helical" evidence="4">
    <location>
        <begin position="6"/>
        <end position="30"/>
    </location>
</feature>
<evidence type="ECO:0000256" key="1">
    <source>
        <dbReference type="ARBA" id="ARBA00022692"/>
    </source>
</evidence>
<dbReference type="NCBIfam" id="NF033233">
    <property type="entry name" value="twin_helix"/>
    <property type="match status" value="1"/>
</dbReference>
<dbReference type="InterPro" id="IPR007667">
    <property type="entry name" value="Hypoxia_induced_domain"/>
</dbReference>
<dbReference type="AlphaFoldDB" id="A0A934HLR3"/>
<evidence type="ECO:0000256" key="2">
    <source>
        <dbReference type="ARBA" id="ARBA00022989"/>
    </source>
</evidence>
<dbReference type="Proteomes" id="UP000613255">
    <property type="component" value="Unassembled WGS sequence"/>
</dbReference>
<organism evidence="6 7">
    <name type="scientific">Pontibaca salina</name>
    <dbReference type="NCBI Taxonomy" id="2795731"/>
    <lineage>
        <taxon>Bacteria</taxon>
        <taxon>Pseudomonadati</taxon>
        <taxon>Pseudomonadota</taxon>
        <taxon>Alphaproteobacteria</taxon>
        <taxon>Rhodobacterales</taxon>
        <taxon>Roseobacteraceae</taxon>
        <taxon>Pontibaca</taxon>
    </lineage>
</organism>
<feature type="transmembrane region" description="Helical" evidence="4">
    <location>
        <begin position="42"/>
        <end position="61"/>
    </location>
</feature>
<keyword evidence="3 4" id="KW-0472">Membrane</keyword>
<accession>A0A934HLR3</accession>
<feature type="domain" description="HIG1" evidence="5">
    <location>
        <begin position="1"/>
        <end position="67"/>
    </location>
</feature>
<evidence type="ECO:0000259" key="5">
    <source>
        <dbReference type="PROSITE" id="PS51503"/>
    </source>
</evidence>
<reference evidence="6" key="1">
    <citation type="submission" date="2020-12" db="EMBL/GenBank/DDBJ databases">
        <title>Pontibaca salina gen. nov., sp. nov., isolated from marine sediment.</title>
        <authorList>
            <person name="Bo J."/>
            <person name="Wang S."/>
            <person name="Song X."/>
            <person name="Du Z."/>
        </authorList>
    </citation>
    <scope>NUCLEOTIDE SEQUENCE</scope>
    <source>
        <strain evidence="6">S1109L</strain>
    </source>
</reference>
<protein>
    <submittedName>
        <fullName evidence="6">Twin transmembrane helix small protein</fullName>
    </submittedName>
</protein>
<dbReference type="Pfam" id="PF04588">
    <property type="entry name" value="HIG_1_N"/>
    <property type="match status" value="1"/>
</dbReference>
<dbReference type="Gene3D" id="6.10.140.1320">
    <property type="match status" value="1"/>
</dbReference>
<evidence type="ECO:0000313" key="6">
    <source>
        <dbReference type="EMBL" id="MBI6629221.1"/>
    </source>
</evidence>
<keyword evidence="2 4" id="KW-1133">Transmembrane helix</keyword>
<keyword evidence="7" id="KW-1185">Reference proteome</keyword>
<dbReference type="RefSeq" id="WP_198685252.1">
    <property type="nucleotide sequence ID" value="NZ_JAEIJD010000003.1"/>
</dbReference>
<comment type="caution">
    <text evidence="6">The sequence shown here is derived from an EMBL/GenBank/DDBJ whole genome shotgun (WGS) entry which is preliminary data.</text>
</comment>
<proteinExistence type="predicted"/>
<evidence type="ECO:0000256" key="4">
    <source>
        <dbReference type="SAM" id="Phobius"/>
    </source>
</evidence>
<evidence type="ECO:0000256" key="3">
    <source>
        <dbReference type="ARBA" id="ARBA00023136"/>
    </source>
</evidence>
<dbReference type="EMBL" id="JAEIJD010000003">
    <property type="protein sequence ID" value="MBI6629221.1"/>
    <property type="molecule type" value="Genomic_DNA"/>
</dbReference>
<name>A0A934HLR3_9RHOB</name>